<gene>
    <name evidence="2" type="ORF">N7U62_05250</name>
</gene>
<proteinExistence type="predicted"/>
<comment type="caution">
    <text evidence="2">The sequence shown here is derived from an EMBL/GenBank/DDBJ whole genome shotgun (WGS) entry which is preliminary data.</text>
</comment>
<reference evidence="2 3" key="1">
    <citation type="submission" date="2022-10" db="EMBL/GenBank/DDBJ databases">
        <title>Comparative genomics and taxonomic characterization of three novel marine species of genus Reichenbachiella exhibiting antioxidant and polysaccharide degradation activities.</title>
        <authorList>
            <person name="Muhammad N."/>
            <person name="Lee Y.-J."/>
            <person name="Ko J."/>
            <person name="Kim S.-G."/>
        </authorList>
    </citation>
    <scope>NUCLEOTIDE SEQUENCE [LARGE SCALE GENOMIC DNA]</scope>
    <source>
        <strain evidence="2 3">ABR2-5</strain>
    </source>
</reference>
<dbReference type="Proteomes" id="UP001300692">
    <property type="component" value="Unassembled WGS sequence"/>
</dbReference>
<organism evidence="2 3">
    <name type="scientific">Reichenbachiella ulvae</name>
    <dbReference type="NCBI Taxonomy" id="2980104"/>
    <lineage>
        <taxon>Bacteria</taxon>
        <taxon>Pseudomonadati</taxon>
        <taxon>Bacteroidota</taxon>
        <taxon>Cytophagia</taxon>
        <taxon>Cytophagales</taxon>
        <taxon>Reichenbachiellaceae</taxon>
        <taxon>Reichenbachiella</taxon>
    </lineage>
</organism>
<protein>
    <recommendedName>
        <fullName evidence="4">Lipocalin-like domain-containing protein</fullName>
    </recommendedName>
</protein>
<dbReference type="EMBL" id="JAOYOD010000001">
    <property type="protein sequence ID" value="MCV9386057.1"/>
    <property type="molecule type" value="Genomic_DNA"/>
</dbReference>
<evidence type="ECO:0008006" key="4">
    <source>
        <dbReference type="Google" id="ProtNLM"/>
    </source>
</evidence>
<keyword evidence="1" id="KW-0732">Signal</keyword>
<dbReference type="PROSITE" id="PS51257">
    <property type="entry name" value="PROKAR_LIPOPROTEIN"/>
    <property type="match status" value="1"/>
</dbReference>
<name>A0ABT3CR06_9BACT</name>
<evidence type="ECO:0000313" key="2">
    <source>
        <dbReference type="EMBL" id="MCV9386057.1"/>
    </source>
</evidence>
<evidence type="ECO:0000313" key="3">
    <source>
        <dbReference type="Proteomes" id="UP001300692"/>
    </source>
</evidence>
<sequence>MNKLFKHIIVLGLVLSAFSCTDPEEFTAAKNMPYGDWEVAEYFVNGQTQGSYILERFTLERDGTFILVDSNDVLFHGTWTSTETSLTLTEVGGSSQVFDFEIVFLGPEKMHLRQVISGLDLEIRYLMNWSNADNY</sequence>
<accession>A0ABT3CR06</accession>
<feature type="chain" id="PRO_5046389069" description="Lipocalin-like domain-containing protein" evidence="1">
    <location>
        <begin position="20"/>
        <end position="135"/>
    </location>
</feature>
<keyword evidence="3" id="KW-1185">Reference proteome</keyword>
<evidence type="ECO:0000256" key="1">
    <source>
        <dbReference type="SAM" id="SignalP"/>
    </source>
</evidence>
<dbReference type="RefSeq" id="WP_264136842.1">
    <property type="nucleotide sequence ID" value="NZ_JAOYOD010000001.1"/>
</dbReference>
<feature type="signal peptide" evidence="1">
    <location>
        <begin position="1"/>
        <end position="19"/>
    </location>
</feature>